<proteinExistence type="inferred from homology"/>
<dbReference type="GO" id="GO:0015095">
    <property type="term" value="F:magnesium ion transmembrane transporter activity"/>
    <property type="evidence" value="ECO:0007669"/>
    <property type="project" value="TreeGrafter"/>
</dbReference>
<evidence type="ECO:0000256" key="5">
    <source>
        <dbReference type="ARBA" id="ARBA00022842"/>
    </source>
</evidence>
<dbReference type="Gene3D" id="1.20.58.340">
    <property type="entry name" value="Magnesium transport protein CorA, transmembrane region"/>
    <property type="match status" value="1"/>
</dbReference>
<organism evidence="12 13">
    <name type="scientific">Ceratodon purpureus</name>
    <name type="common">Fire moss</name>
    <name type="synonym">Dicranum purpureum</name>
    <dbReference type="NCBI Taxonomy" id="3225"/>
    <lineage>
        <taxon>Eukaryota</taxon>
        <taxon>Viridiplantae</taxon>
        <taxon>Streptophyta</taxon>
        <taxon>Embryophyta</taxon>
        <taxon>Bryophyta</taxon>
        <taxon>Bryophytina</taxon>
        <taxon>Bryopsida</taxon>
        <taxon>Dicranidae</taxon>
        <taxon>Pseudoditrichales</taxon>
        <taxon>Ditrichaceae</taxon>
        <taxon>Ceratodon</taxon>
    </lineage>
</organism>
<keyword evidence="4 10" id="KW-0812">Transmembrane</keyword>
<evidence type="ECO:0000256" key="9">
    <source>
        <dbReference type="ARBA" id="ARBA00023136"/>
    </source>
</evidence>
<keyword evidence="7 10" id="KW-1133">Transmembrane helix</keyword>
<comment type="function">
    <text evidence="10">Magnesium transporter that may mediate the influx of magnesium.</text>
</comment>
<gene>
    <name evidence="12" type="ORF">KC19_5G125300</name>
</gene>
<feature type="transmembrane region" description="Helical" evidence="10">
    <location>
        <begin position="556"/>
        <end position="577"/>
    </location>
</feature>
<dbReference type="FunFam" id="2.40.128.330:FF:000004">
    <property type="entry name" value="Magnesium transporter MRS2-11, chloroplastic"/>
    <property type="match status" value="1"/>
</dbReference>
<keyword evidence="5 10" id="KW-0460">Magnesium</keyword>
<comment type="similarity">
    <text evidence="2 10">Belongs to the CorA metal ion transporter (MIT) (TC 1.A.35.5) family.</text>
</comment>
<dbReference type="Pfam" id="PF22099">
    <property type="entry name" value="MRS2-like"/>
    <property type="match status" value="1"/>
</dbReference>
<name>A0A8T0I1L0_CERPU</name>
<evidence type="ECO:0000313" key="13">
    <source>
        <dbReference type="Proteomes" id="UP000822688"/>
    </source>
</evidence>
<dbReference type="Proteomes" id="UP000822688">
    <property type="component" value="Chromosome 5"/>
</dbReference>
<keyword evidence="3 10" id="KW-0813">Transport</keyword>
<reference evidence="12" key="1">
    <citation type="submission" date="2020-06" db="EMBL/GenBank/DDBJ databases">
        <title>WGS assembly of Ceratodon purpureus strain R40.</title>
        <authorList>
            <person name="Carey S.B."/>
            <person name="Jenkins J."/>
            <person name="Shu S."/>
            <person name="Lovell J.T."/>
            <person name="Sreedasyam A."/>
            <person name="Maumus F."/>
            <person name="Tiley G.P."/>
            <person name="Fernandez-Pozo N."/>
            <person name="Barry K."/>
            <person name="Chen C."/>
            <person name="Wang M."/>
            <person name="Lipzen A."/>
            <person name="Daum C."/>
            <person name="Saski C.A."/>
            <person name="Payton A.C."/>
            <person name="Mcbreen J.C."/>
            <person name="Conrad R.E."/>
            <person name="Kollar L.M."/>
            <person name="Olsson S."/>
            <person name="Huttunen S."/>
            <person name="Landis J.B."/>
            <person name="Wickett N.J."/>
            <person name="Johnson M.G."/>
            <person name="Rensing S.A."/>
            <person name="Grimwood J."/>
            <person name="Schmutz J."/>
            <person name="Mcdaniel S.F."/>
        </authorList>
    </citation>
    <scope>NUCLEOTIDE SEQUENCE</scope>
    <source>
        <strain evidence="12">R40</strain>
    </source>
</reference>
<dbReference type="GO" id="GO:0009941">
    <property type="term" value="C:chloroplast envelope"/>
    <property type="evidence" value="ECO:0007669"/>
    <property type="project" value="TreeGrafter"/>
</dbReference>
<feature type="compositionally biased region" description="Low complexity" evidence="11">
    <location>
        <begin position="264"/>
        <end position="276"/>
    </location>
</feature>
<comment type="subcellular location">
    <subcellularLocation>
        <location evidence="1 10">Membrane</location>
        <topology evidence="1 10">Multi-pass membrane protein</topology>
    </subcellularLocation>
</comment>
<feature type="compositionally biased region" description="Basic and acidic residues" evidence="11">
    <location>
        <begin position="219"/>
        <end position="245"/>
    </location>
</feature>
<evidence type="ECO:0000256" key="4">
    <source>
        <dbReference type="ARBA" id="ARBA00022692"/>
    </source>
</evidence>
<dbReference type="PANTHER" id="PTHR13890:SF0">
    <property type="entry name" value="MAGNESIUM TRANSPORTER MRS2 HOMOLOG, MITOCHONDRIAL"/>
    <property type="match status" value="1"/>
</dbReference>
<evidence type="ECO:0000256" key="2">
    <source>
        <dbReference type="ARBA" id="ARBA00007535"/>
    </source>
</evidence>
<keyword evidence="13" id="KW-1185">Reference proteome</keyword>
<evidence type="ECO:0000256" key="10">
    <source>
        <dbReference type="RuleBase" id="RU366041"/>
    </source>
</evidence>
<evidence type="ECO:0000256" key="11">
    <source>
        <dbReference type="SAM" id="MobiDB-lite"/>
    </source>
</evidence>
<dbReference type="InterPro" id="IPR039204">
    <property type="entry name" value="MRS2-like"/>
</dbReference>
<feature type="transmembrane region" description="Helical" evidence="10">
    <location>
        <begin position="589"/>
        <end position="612"/>
    </location>
</feature>
<evidence type="ECO:0000256" key="6">
    <source>
        <dbReference type="ARBA" id="ARBA00022946"/>
    </source>
</evidence>
<sequence>MGFTWKCSAGTLQLPSAGLHAPICQGTQHRVEWEPKQPIHGLGEGHILVCSSHSVRKTARVTAGTRDCRFRSSSRNCGISASRRRIRKNLLKLPTELGNYLEPSNVHNSLFNSRCLNIGWSQRVPFTSTYAHDNNSSKGVSSPSPESPRYDSEEDTEYDERKRNSSFQDYGKHTDGEEPYGDHWKKMKDGMMPPNSASATDGNGEYQRLSRNDSNASDLFREGRDSVWADEGRAEDGEESPRGDSAKSANSAGSEYWGEESESSTDSGTGSVGSAADSLAIGGKEPVYQVLEVLPGGNVVQREVSRRQLLRSIAGLRLRDIRSVDPSLWVTNSVPAILVRDQAILLNLGSLRAIATSQSVLIFEQKSVGAEAFLEALLPRLRTASNGQGPIMPFELEVVEAALISRTQRLERMLMDVEPRVMALLKVLPIRYTGDVLEELRLGKQALVELAAKAGALRQMLLEMLEHPEDIRKMTIMGRTCSIRREDGTVECSIPLDKKGAADEEEEIEMLLEYYLQRCDSCHGQAEKLLDAAKEMEDSIGVNLSSRRLEVSRLELLLQVGTFCSALGALVAGIFGMNLKSYLEDRAMAFYITTAGIVFGGIALFIVMLKYLKARKIL</sequence>
<keyword evidence="9 10" id="KW-0472">Membrane</keyword>
<dbReference type="AlphaFoldDB" id="A0A8T0I1L0"/>
<dbReference type="GO" id="GO:0016020">
    <property type="term" value="C:membrane"/>
    <property type="evidence" value="ECO:0007669"/>
    <property type="project" value="UniProtKB-SubCell"/>
</dbReference>
<feature type="compositionally biased region" description="Basic and acidic residues" evidence="11">
    <location>
        <begin position="170"/>
        <end position="189"/>
    </location>
</feature>
<evidence type="ECO:0000313" key="12">
    <source>
        <dbReference type="EMBL" id="KAG0577016.1"/>
    </source>
</evidence>
<dbReference type="PANTHER" id="PTHR13890">
    <property type="entry name" value="RNA SPLICING PROTEIN MRS2, MITOCHONDRIAL"/>
    <property type="match status" value="1"/>
</dbReference>
<dbReference type="Gene3D" id="2.40.128.330">
    <property type="match status" value="1"/>
</dbReference>
<dbReference type="CDD" id="cd12823">
    <property type="entry name" value="Mrs2_Mfm1p-like"/>
    <property type="match status" value="1"/>
</dbReference>
<evidence type="ECO:0000256" key="1">
    <source>
        <dbReference type="ARBA" id="ARBA00004141"/>
    </source>
</evidence>
<dbReference type="EMBL" id="CM026425">
    <property type="protein sequence ID" value="KAG0577016.1"/>
    <property type="molecule type" value="Genomic_DNA"/>
</dbReference>
<accession>A0A8T0I1L0</accession>
<comment type="caution">
    <text evidence="12">The sequence shown here is derived from an EMBL/GenBank/DDBJ whole genome shotgun (WGS) entry which is preliminary data.</text>
</comment>
<keyword evidence="6" id="KW-0809">Transit peptide</keyword>
<protein>
    <recommendedName>
        <fullName evidence="10">Magnesium transporter</fullName>
    </recommendedName>
</protein>
<evidence type="ECO:0000256" key="3">
    <source>
        <dbReference type="ARBA" id="ARBA00022448"/>
    </source>
</evidence>
<feature type="region of interest" description="Disordered" evidence="11">
    <location>
        <begin position="131"/>
        <end position="276"/>
    </location>
</feature>
<keyword evidence="8 10" id="KW-0406">Ion transport</keyword>
<evidence type="ECO:0000256" key="7">
    <source>
        <dbReference type="ARBA" id="ARBA00022989"/>
    </source>
</evidence>
<evidence type="ECO:0000256" key="8">
    <source>
        <dbReference type="ARBA" id="ARBA00023065"/>
    </source>
</evidence>